<proteinExistence type="predicted"/>
<dbReference type="EMBL" id="LXQA010303299">
    <property type="protein sequence ID" value="MCI42339.1"/>
    <property type="molecule type" value="Genomic_DNA"/>
</dbReference>
<reference evidence="1 2" key="1">
    <citation type="journal article" date="2018" name="Front. Plant Sci.">
        <title>Red Clover (Trifolium pratense) and Zigzag Clover (T. medium) - A Picture of Genomic Similarities and Differences.</title>
        <authorList>
            <person name="Dluhosova J."/>
            <person name="Istvanek J."/>
            <person name="Nedelnik J."/>
            <person name="Repkova J."/>
        </authorList>
    </citation>
    <scope>NUCLEOTIDE SEQUENCE [LARGE SCALE GENOMIC DNA]</scope>
    <source>
        <strain evidence="2">cv. 10/8</strain>
        <tissue evidence="1">Leaf</tissue>
    </source>
</reference>
<name>A0A392S107_9FABA</name>
<evidence type="ECO:0000313" key="2">
    <source>
        <dbReference type="Proteomes" id="UP000265520"/>
    </source>
</evidence>
<dbReference type="AlphaFoldDB" id="A0A392S107"/>
<sequence>MASSGEQSQCSKGHWREVASLSEQHQRRFAQRSLATFSEQSQRVMIWWREVASFSEEMMSQVVCYVSENPFLKQHVRSANITSL</sequence>
<organism evidence="1 2">
    <name type="scientific">Trifolium medium</name>
    <dbReference type="NCBI Taxonomy" id="97028"/>
    <lineage>
        <taxon>Eukaryota</taxon>
        <taxon>Viridiplantae</taxon>
        <taxon>Streptophyta</taxon>
        <taxon>Embryophyta</taxon>
        <taxon>Tracheophyta</taxon>
        <taxon>Spermatophyta</taxon>
        <taxon>Magnoliopsida</taxon>
        <taxon>eudicotyledons</taxon>
        <taxon>Gunneridae</taxon>
        <taxon>Pentapetalae</taxon>
        <taxon>rosids</taxon>
        <taxon>fabids</taxon>
        <taxon>Fabales</taxon>
        <taxon>Fabaceae</taxon>
        <taxon>Papilionoideae</taxon>
        <taxon>50 kb inversion clade</taxon>
        <taxon>NPAAA clade</taxon>
        <taxon>Hologalegina</taxon>
        <taxon>IRL clade</taxon>
        <taxon>Trifolieae</taxon>
        <taxon>Trifolium</taxon>
    </lineage>
</organism>
<accession>A0A392S107</accession>
<feature type="non-terminal residue" evidence="1">
    <location>
        <position position="84"/>
    </location>
</feature>
<evidence type="ECO:0000313" key="1">
    <source>
        <dbReference type="EMBL" id="MCI42339.1"/>
    </source>
</evidence>
<keyword evidence="2" id="KW-1185">Reference proteome</keyword>
<comment type="caution">
    <text evidence="1">The sequence shown here is derived from an EMBL/GenBank/DDBJ whole genome shotgun (WGS) entry which is preliminary data.</text>
</comment>
<dbReference type="Proteomes" id="UP000265520">
    <property type="component" value="Unassembled WGS sequence"/>
</dbReference>
<protein>
    <submittedName>
        <fullName evidence="1">Uncharacterized protein</fullName>
    </submittedName>
</protein>